<dbReference type="InterPro" id="IPR049381">
    <property type="entry name" value="UbiD-like_C"/>
</dbReference>
<feature type="domain" description="3-octaprenyl-4-hydroxybenzoate carboxy-lyase-like Rift-related" evidence="2">
    <location>
        <begin position="102"/>
        <end position="292"/>
    </location>
</feature>
<organism evidence="5 6">
    <name type="scientific">Nakamurella leprariae</name>
    <dbReference type="NCBI Taxonomy" id="2803911"/>
    <lineage>
        <taxon>Bacteria</taxon>
        <taxon>Bacillati</taxon>
        <taxon>Actinomycetota</taxon>
        <taxon>Actinomycetes</taxon>
        <taxon>Nakamurellales</taxon>
        <taxon>Nakamurellaceae</taxon>
        <taxon>Nakamurella</taxon>
    </lineage>
</organism>
<dbReference type="SUPFAM" id="SSF50475">
    <property type="entry name" value="FMN-binding split barrel"/>
    <property type="match status" value="1"/>
</dbReference>
<dbReference type="PANTHER" id="PTHR30108">
    <property type="entry name" value="3-OCTAPRENYL-4-HYDROXYBENZOATE CARBOXY-LYASE-RELATED"/>
    <property type="match status" value="1"/>
</dbReference>
<evidence type="ECO:0000313" key="5">
    <source>
        <dbReference type="EMBL" id="MBM9467001.1"/>
    </source>
</evidence>
<feature type="domain" description="3-octaprenyl-4-hydroxybenzoate carboxy-lyase-like N-terminal" evidence="3">
    <location>
        <begin position="13"/>
        <end position="91"/>
    </location>
</feature>
<dbReference type="PANTHER" id="PTHR30108:SF21">
    <property type="entry name" value="4-HYDROXYBENZOATE DECARBOXYLASE"/>
    <property type="match status" value="1"/>
</dbReference>
<dbReference type="GO" id="GO:0016831">
    <property type="term" value="F:carboxy-lyase activity"/>
    <property type="evidence" value="ECO:0007669"/>
    <property type="project" value="InterPro"/>
</dbReference>
<evidence type="ECO:0000259" key="4">
    <source>
        <dbReference type="Pfam" id="PF20696"/>
    </source>
</evidence>
<proteinExistence type="inferred from homology"/>
<evidence type="ECO:0000259" key="2">
    <source>
        <dbReference type="Pfam" id="PF01977"/>
    </source>
</evidence>
<name>A0A938YCC9_9ACTN</name>
<evidence type="ECO:0000259" key="3">
    <source>
        <dbReference type="Pfam" id="PF20695"/>
    </source>
</evidence>
<comment type="similarity">
    <text evidence="1">Belongs to the UbiD family.</text>
</comment>
<accession>A0A938YCC9</accession>
<evidence type="ECO:0000313" key="6">
    <source>
        <dbReference type="Proteomes" id="UP000663792"/>
    </source>
</evidence>
<dbReference type="InterPro" id="IPR048304">
    <property type="entry name" value="UbiD_Rift_dom"/>
</dbReference>
<protein>
    <submittedName>
        <fullName evidence="5">UbiD family decarboxylase</fullName>
    </submittedName>
</protein>
<dbReference type="Pfam" id="PF20695">
    <property type="entry name" value="UbiD_N"/>
    <property type="match status" value="1"/>
</dbReference>
<gene>
    <name evidence="5" type="ORF">JL106_06850</name>
</gene>
<dbReference type="Pfam" id="PF20696">
    <property type="entry name" value="UbiD_C"/>
    <property type="match status" value="1"/>
</dbReference>
<dbReference type="SUPFAM" id="SSF143968">
    <property type="entry name" value="UbiD C-terminal domain-like"/>
    <property type="match status" value="1"/>
</dbReference>
<comment type="caution">
    <text evidence="5">The sequence shown here is derived from an EMBL/GenBank/DDBJ whole genome shotgun (WGS) entry which is preliminary data.</text>
</comment>
<dbReference type="GO" id="GO:0005737">
    <property type="term" value="C:cytoplasm"/>
    <property type="evidence" value="ECO:0007669"/>
    <property type="project" value="TreeGrafter"/>
</dbReference>
<dbReference type="InterPro" id="IPR049383">
    <property type="entry name" value="UbiD-like_N"/>
</dbReference>
<dbReference type="RefSeq" id="WP_205259931.1">
    <property type="nucleotide sequence ID" value="NZ_JAERWK010000008.1"/>
</dbReference>
<evidence type="ECO:0000256" key="1">
    <source>
        <dbReference type="ARBA" id="ARBA00010021"/>
    </source>
</evidence>
<dbReference type="Proteomes" id="UP000663792">
    <property type="component" value="Unassembled WGS sequence"/>
</dbReference>
<dbReference type="Pfam" id="PF01977">
    <property type="entry name" value="UbiD"/>
    <property type="match status" value="1"/>
</dbReference>
<feature type="domain" description="3-octaprenyl-4-hydroxybenzoate carboxy-lyase-like C-terminal" evidence="4">
    <location>
        <begin position="299"/>
        <end position="420"/>
    </location>
</feature>
<sequence length="460" mass="49160">MSSEPPSLRTFLAEMAACDQVVTITDPVTPEFEIASYLVHLDPGPVVRFDHVEHPGAVVQAVVGNVLGSLDRVAAAMGVPRDRIQTALLEAIAAPGALHEVTDAPVQERSGPLDWADLPVPTFFEREQGPYLTAGVIIARDPITGRGNASFARVRPLPDGRALVGIAPNHHLNQMARRAPDGRLPIAVVLGAHPAVQLAACLYLGLGQDELTYASPLLGQPLRVTRCSTVDLLVPADAEIVLEGVLDVTATVVEGEVSEYHGMYEDYGPAATAELSTWTSRADPLLQVILPGWHREHAYLGAVPIAAGLRAAVARTVPTVGEIAVTEAGSGRLAAAVQVADPRPGQAKQVMAACWGTLSMLKQVTVVDTDIDVWDPIAVEWARISRCRIDRDLVLLPDARTDRSEPLESGGTVTKVGYDALARPGDRVEGWERARPPAHVVAEVGRRLARTTADRNGDRR</sequence>
<dbReference type="InterPro" id="IPR002830">
    <property type="entry name" value="UbiD"/>
</dbReference>
<keyword evidence="6" id="KW-1185">Reference proteome</keyword>
<dbReference type="AlphaFoldDB" id="A0A938YCC9"/>
<dbReference type="EMBL" id="JAERWK010000008">
    <property type="protein sequence ID" value="MBM9467001.1"/>
    <property type="molecule type" value="Genomic_DNA"/>
</dbReference>
<dbReference type="Gene3D" id="3.40.1670.10">
    <property type="entry name" value="UbiD C-terminal domain-like"/>
    <property type="match status" value="1"/>
</dbReference>
<reference evidence="5" key="1">
    <citation type="submission" date="2021-01" db="EMBL/GenBank/DDBJ databases">
        <title>YIM 132084 draft genome.</title>
        <authorList>
            <person name="An D."/>
        </authorList>
    </citation>
    <scope>NUCLEOTIDE SEQUENCE</scope>
    <source>
        <strain evidence="5">YIM 132084</strain>
    </source>
</reference>